<organism evidence="2 3">
    <name type="scientific">Allosphingosinicella ginsenosidimutans</name>
    <dbReference type="NCBI Taxonomy" id="1176539"/>
    <lineage>
        <taxon>Bacteria</taxon>
        <taxon>Pseudomonadati</taxon>
        <taxon>Pseudomonadota</taxon>
        <taxon>Alphaproteobacteria</taxon>
        <taxon>Sphingomonadales</taxon>
        <taxon>Sphingomonadaceae</taxon>
        <taxon>Allosphingosinicella</taxon>
    </lineage>
</organism>
<evidence type="ECO:0000313" key="3">
    <source>
        <dbReference type="Proteomes" id="UP000321249"/>
    </source>
</evidence>
<evidence type="ECO:0000313" key="2">
    <source>
        <dbReference type="EMBL" id="TXC62263.1"/>
    </source>
</evidence>
<feature type="chain" id="PRO_5023012609" description="TIGR02301 family protein" evidence="1">
    <location>
        <begin position="24"/>
        <end position="218"/>
    </location>
</feature>
<reference evidence="2 3" key="1">
    <citation type="journal article" date="2015" name="J. Microbiol.">
        <title>Sphingosinicella ginsenosidimutans sp. nov., with ginsenoside converting activity.</title>
        <authorList>
            <person name="Kim J.K."/>
            <person name="Kang M.S."/>
            <person name="Park S.C."/>
            <person name="Kim K.M."/>
            <person name="Choi K."/>
            <person name="Yoon M.H."/>
            <person name="Im W.T."/>
        </authorList>
    </citation>
    <scope>NUCLEOTIDE SEQUENCE [LARGE SCALE GENOMIC DNA]</scope>
    <source>
        <strain evidence="2 3">BS-11</strain>
    </source>
</reference>
<name>A0A5C6TPE0_9SPHN</name>
<feature type="signal peptide" evidence="1">
    <location>
        <begin position="1"/>
        <end position="23"/>
    </location>
</feature>
<protein>
    <recommendedName>
        <fullName evidence="4">TIGR02301 family protein</fullName>
    </recommendedName>
</protein>
<keyword evidence="1" id="KW-0732">Signal</keyword>
<dbReference type="OrthoDB" id="7467144at2"/>
<dbReference type="EMBL" id="VOQQ01000001">
    <property type="protein sequence ID" value="TXC62263.1"/>
    <property type="molecule type" value="Genomic_DNA"/>
</dbReference>
<dbReference type="Proteomes" id="UP000321249">
    <property type="component" value="Unassembled WGS sequence"/>
</dbReference>
<evidence type="ECO:0008006" key="4">
    <source>
        <dbReference type="Google" id="ProtNLM"/>
    </source>
</evidence>
<accession>A0A5C6TPE0</accession>
<proteinExistence type="predicted"/>
<dbReference type="RefSeq" id="WP_147041651.1">
    <property type="nucleotide sequence ID" value="NZ_BAABIR010000001.1"/>
</dbReference>
<dbReference type="AlphaFoldDB" id="A0A5C6TPE0"/>
<sequence length="218" mass="23925">MTKARIIATAMLALAAAAPGAPASAQLFLYDPQIPSGPMTPDDPLVGIPLPGATPAEAQAGMIWNLRSGLNVAALQCQFSPYLRAVDNYNAVLGQHSGELNRAYQTLEGYFRRTAGAQGPRRFDDYSTRTYNGFSTLNAQLGFCQAAARIAKDALTRRQGEFHTLATERLRELRGSLTPFYDSYAFMRMPVRLAPIQLDPPDCSRLRGRERRECQRGG</sequence>
<gene>
    <name evidence="2" type="ORF">FRZ32_00500</name>
</gene>
<keyword evidence="3" id="KW-1185">Reference proteome</keyword>
<evidence type="ECO:0000256" key="1">
    <source>
        <dbReference type="SAM" id="SignalP"/>
    </source>
</evidence>
<comment type="caution">
    <text evidence="2">The sequence shown here is derived from an EMBL/GenBank/DDBJ whole genome shotgun (WGS) entry which is preliminary data.</text>
</comment>